<reference evidence="3" key="1">
    <citation type="journal article" date="2019" name="Int. J. Syst. Evol. Microbiol.">
        <title>The Global Catalogue of Microorganisms (GCM) 10K type strain sequencing project: providing services to taxonomists for standard genome sequencing and annotation.</title>
        <authorList>
            <consortium name="The Broad Institute Genomics Platform"/>
            <consortium name="The Broad Institute Genome Sequencing Center for Infectious Disease"/>
            <person name="Wu L."/>
            <person name="Ma J."/>
        </authorList>
    </citation>
    <scope>NUCLEOTIDE SEQUENCE [LARGE SCALE GENOMIC DNA]</scope>
    <source>
        <strain evidence="3">KCTC 23917</strain>
    </source>
</reference>
<keyword evidence="1" id="KW-0732">Signal</keyword>
<accession>A0ABQ2XVN8</accession>
<evidence type="ECO:0000313" key="2">
    <source>
        <dbReference type="EMBL" id="GGX34040.1"/>
    </source>
</evidence>
<evidence type="ECO:0000256" key="1">
    <source>
        <dbReference type="SAM" id="SignalP"/>
    </source>
</evidence>
<dbReference type="SUPFAM" id="SSF52833">
    <property type="entry name" value="Thioredoxin-like"/>
    <property type="match status" value="1"/>
</dbReference>
<comment type="caution">
    <text evidence="2">The sequence shown here is derived from an EMBL/GenBank/DDBJ whole genome shotgun (WGS) entry which is preliminary data.</text>
</comment>
<evidence type="ECO:0008006" key="4">
    <source>
        <dbReference type="Google" id="ProtNLM"/>
    </source>
</evidence>
<dbReference type="RefSeq" id="WP_189355858.1">
    <property type="nucleotide sequence ID" value="NZ_BMYU01000002.1"/>
</dbReference>
<name>A0ABQ2XVN8_9BURK</name>
<feature type="chain" id="PRO_5047480374" description="Thioredoxin domain-containing protein" evidence="1">
    <location>
        <begin position="30"/>
        <end position="167"/>
    </location>
</feature>
<proteinExistence type="predicted"/>
<dbReference type="EMBL" id="BMYU01000002">
    <property type="protein sequence ID" value="GGX34040.1"/>
    <property type="molecule type" value="Genomic_DNA"/>
</dbReference>
<gene>
    <name evidence="2" type="ORF">GCM10010946_08960</name>
</gene>
<keyword evidence="3" id="KW-1185">Reference proteome</keyword>
<evidence type="ECO:0000313" key="3">
    <source>
        <dbReference type="Proteomes" id="UP000653343"/>
    </source>
</evidence>
<sequence length="167" mass="19009">MWKRFNPWRSWRNSGLLLAFFLISTIAQAATLDFTTQSWNRFVQQNKAAIVVFTSTDCSHCPAVVEALHQQLQNGKQGHRVPLHLVVMDGADEPEALQHGHYSLADQLWVFQGNSAALQYSVNSKWRGITPYIALVSQQQADFILGKPDRARLQDWLEKIKSTYPAK</sequence>
<dbReference type="InterPro" id="IPR036249">
    <property type="entry name" value="Thioredoxin-like_sf"/>
</dbReference>
<protein>
    <recommendedName>
        <fullName evidence="4">Thioredoxin domain-containing protein</fullName>
    </recommendedName>
</protein>
<organism evidence="2 3">
    <name type="scientific">Undibacterium squillarum</name>
    <dbReference type="NCBI Taxonomy" id="1131567"/>
    <lineage>
        <taxon>Bacteria</taxon>
        <taxon>Pseudomonadati</taxon>
        <taxon>Pseudomonadota</taxon>
        <taxon>Betaproteobacteria</taxon>
        <taxon>Burkholderiales</taxon>
        <taxon>Oxalobacteraceae</taxon>
        <taxon>Undibacterium</taxon>
    </lineage>
</organism>
<dbReference type="Proteomes" id="UP000653343">
    <property type="component" value="Unassembled WGS sequence"/>
</dbReference>
<feature type="signal peptide" evidence="1">
    <location>
        <begin position="1"/>
        <end position="29"/>
    </location>
</feature>